<comment type="caution">
    <text evidence="1">The sequence shown here is derived from an EMBL/GenBank/DDBJ whole genome shotgun (WGS) entry which is preliminary data.</text>
</comment>
<dbReference type="Proteomes" id="UP001163835">
    <property type="component" value="Unassembled WGS sequence"/>
</dbReference>
<protein>
    <submittedName>
        <fullName evidence="1">Uncharacterized protein</fullName>
    </submittedName>
</protein>
<dbReference type="EMBL" id="MU796168">
    <property type="protein sequence ID" value="KAJ3804236.1"/>
    <property type="molecule type" value="Genomic_DNA"/>
</dbReference>
<organism evidence="1 2">
    <name type="scientific">Lentinula aff. lateritia</name>
    <dbReference type="NCBI Taxonomy" id="2804960"/>
    <lineage>
        <taxon>Eukaryota</taxon>
        <taxon>Fungi</taxon>
        <taxon>Dikarya</taxon>
        <taxon>Basidiomycota</taxon>
        <taxon>Agaricomycotina</taxon>
        <taxon>Agaricomycetes</taxon>
        <taxon>Agaricomycetidae</taxon>
        <taxon>Agaricales</taxon>
        <taxon>Marasmiineae</taxon>
        <taxon>Omphalotaceae</taxon>
        <taxon>Lentinula</taxon>
    </lineage>
</organism>
<sequence>MSATTHYSALSFPFSDCAFFSAGSLSSSPSSPPCFSSSSSSSSLSSVSSSTLLLFRTLGFTDTVLDGPGVADPAIDSLVSMAINLPFTPSCLLRICRSEPLGQLALHDSQPLPGSPFSLLAHYQPARIGAPDLGVMAGFADDGVSLALLLQARNLLDLALPPPLLSSWPLPWPSFFPSTPSSSLCYVPFPTLAPVLRRKWSAPLGESEPEVDW</sequence>
<proteinExistence type="predicted"/>
<name>A0ACC1THR0_9AGAR</name>
<evidence type="ECO:0000313" key="1">
    <source>
        <dbReference type="EMBL" id="KAJ3804236.1"/>
    </source>
</evidence>
<evidence type="ECO:0000313" key="2">
    <source>
        <dbReference type="Proteomes" id="UP001163835"/>
    </source>
</evidence>
<keyword evidence="2" id="KW-1185">Reference proteome</keyword>
<gene>
    <name evidence="1" type="ORF">F5876DRAFT_83519</name>
</gene>
<accession>A0ACC1THR0</accession>
<reference evidence="1" key="1">
    <citation type="submission" date="2022-09" db="EMBL/GenBank/DDBJ databases">
        <title>A Global Phylogenomic Analysis of the Shiitake Genus Lentinula.</title>
        <authorList>
            <consortium name="DOE Joint Genome Institute"/>
            <person name="Sierra-Patev S."/>
            <person name="Min B."/>
            <person name="Naranjo-Ortiz M."/>
            <person name="Looney B."/>
            <person name="Konkel Z."/>
            <person name="Slot J.C."/>
            <person name="Sakamoto Y."/>
            <person name="Steenwyk J.L."/>
            <person name="Rokas A."/>
            <person name="Carro J."/>
            <person name="Camarero S."/>
            <person name="Ferreira P."/>
            <person name="Molpeceres G."/>
            <person name="Ruiz-Duenas F.J."/>
            <person name="Serrano A."/>
            <person name="Henrissat B."/>
            <person name="Drula E."/>
            <person name="Hughes K.W."/>
            <person name="Mata J.L."/>
            <person name="Ishikawa N.K."/>
            <person name="Vargas-Isla R."/>
            <person name="Ushijima S."/>
            <person name="Smith C.A."/>
            <person name="Ahrendt S."/>
            <person name="Andreopoulos W."/>
            <person name="He G."/>
            <person name="Labutti K."/>
            <person name="Lipzen A."/>
            <person name="Ng V."/>
            <person name="Riley R."/>
            <person name="Sandor L."/>
            <person name="Barry K."/>
            <person name="Martinez A.T."/>
            <person name="Xiao Y."/>
            <person name="Gibbons J.G."/>
            <person name="Terashima K."/>
            <person name="Grigoriev I.V."/>
            <person name="Hibbett D.S."/>
        </authorList>
    </citation>
    <scope>NUCLEOTIDE SEQUENCE</scope>
    <source>
        <strain evidence="1">TMI1499</strain>
    </source>
</reference>